<dbReference type="InterPro" id="IPR036390">
    <property type="entry name" value="WH_DNA-bd_sf"/>
</dbReference>
<dbReference type="RefSeq" id="WP_370686382.1">
    <property type="nucleotide sequence ID" value="NZ_JACIDU010000016.1"/>
</dbReference>
<dbReference type="GO" id="GO:0006355">
    <property type="term" value="P:regulation of DNA-templated transcription"/>
    <property type="evidence" value="ECO:0007669"/>
    <property type="project" value="InterPro"/>
</dbReference>
<dbReference type="SUPFAM" id="SSF46785">
    <property type="entry name" value="Winged helix' DNA-binding domain"/>
    <property type="match status" value="1"/>
</dbReference>
<evidence type="ECO:0000259" key="2">
    <source>
        <dbReference type="PROSITE" id="PS51063"/>
    </source>
</evidence>
<name>A0A7W6P2S8_9HYPH</name>
<feature type="domain" description="HTH cro/C1-type" evidence="1">
    <location>
        <begin position="126"/>
        <end position="144"/>
    </location>
</feature>
<dbReference type="EMBL" id="JACIDU010000016">
    <property type="protein sequence ID" value="MBB4104963.1"/>
    <property type="molecule type" value="Genomic_DNA"/>
</dbReference>
<organism evidence="3 4">
    <name type="scientific">Allorhizobium borbori</name>
    <dbReference type="NCBI Taxonomy" id="485907"/>
    <lineage>
        <taxon>Bacteria</taxon>
        <taxon>Pseudomonadati</taxon>
        <taxon>Pseudomonadota</taxon>
        <taxon>Alphaproteobacteria</taxon>
        <taxon>Hyphomicrobiales</taxon>
        <taxon>Rhizobiaceae</taxon>
        <taxon>Rhizobium/Agrobacterium group</taxon>
        <taxon>Allorhizobium</taxon>
    </lineage>
</organism>
<dbReference type="Gene3D" id="2.60.120.10">
    <property type="entry name" value="Jelly Rolls"/>
    <property type="match status" value="1"/>
</dbReference>
<dbReference type="Proteomes" id="UP000584824">
    <property type="component" value="Unassembled WGS sequence"/>
</dbReference>
<sequence length="199" mass="21930">MQFAYFPRGASLISYLVVLKDGRAIETAMVGREGAIGGFVSQGRLPAYTRAEVQCGGRFFRIGLRELEEIKSGSPSVRALFARYADCLLSQIFQSVACNATHSIEQRTAKWLLAAVERTGDTEISLTQEQMAAMLGVGRSYLSRVIANLKAKGVIEARRSRISVSDPQRLEATACECTRSVSRHFDEVLRGVYPHGDDH</sequence>
<dbReference type="AlphaFoldDB" id="A0A7W6P2S8"/>
<keyword evidence="4" id="KW-1185">Reference proteome</keyword>
<accession>A0A7W6P2S8</accession>
<dbReference type="InterPro" id="IPR012318">
    <property type="entry name" value="HTH_CRP"/>
</dbReference>
<evidence type="ECO:0000313" key="4">
    <source>
        <dbReference type="Proteomes" id="UP000584824"/>
    </source>
</evidence>
<dbReference type="InterPro" id="IPR014710">
    <property type="entry name" value="RmlC-like_jellyroll"/>
</dbReference>
<dbReference type="PROSITE" id="PS51063">
    <property type="entry name" value="HTH_CRP_2"/>
    <property type="match status" value="1"/>
</dbReference>
<reference evidence="3 4" key="1">
    <citation type="submission" date="2020-08" db="EMBL/GenBank/DDBJ databases">
        <title>Genomic Encyclopedia of Type Strains, Phase IV (KMG-IV): sequencing the most valuable type-strain genomes for metagenomic binning, comparative biology and taxonomic classification.</title>
        <authorList>
            <person name="Goeker M."/>
        </authorList>
    </citation>
    <scope>NUCLEOTIDE SEQUENCE [LARGE SCALE GENOMIC DNA]</scope>
    <source>
        <strain evidence="3 4">DSM 26385</strain>
    </source>
</reference>
<comment type="caution">
    <text evidence="3">The sequence shown here is derived from an EMBL/GenBank/DDBJ whole genome shotgun (WGS) entry which is preliminary data.</text>
</comment>
<dbReference type="PROSITE" id="PS50943">
    <property type="entry name" value="HTH_CROC1"/>
    <property type="match status" value="1"/>
</dbReference>
<protein>
    <recommendedName>
        <fullName evidence="5">cAMP-binding domain of CRP or a regulatory subunit of cAMP-dependent protein kinases</fullName>
    </recommendedName>
</protein>
<proteinExistence type="predicted"/>
<feature type="domain" description="HTH crp-type" evidence="2">
    <location>
        <begin position="102"/>
        <end position="168"/>
    </location>
</feature>
<dbReference type="GO" id="GO:0003677">
    <property type="term" value="F:DNA binding"/>
    <property type="evidence" value="ECO:0007669"/>
    <property type="project" value="InterPro"/>
</dbReference>
<evidence type="ECO:0000259" key="1">
    <source>
        <dbReference type="PROSITE" id="PS50943"/>
    </source>
</evidence>
<gene>
    <name evidence="3" type="ORF">GGQ66_003546</name>
</gene>
<dbReference type="InterPro" id="IPR001387">
    <property type="entry name" value="Cro/C1-type_HTH"/>
</dbReference>
<dbReference type="Pfam" id="PF13545">
    <property type="entry name" value="HTH_Crp_2"/>
    <property type="match status" value="1"/>
</dbReference>
<evidence type="ECO:0008006" key="5">
    <source>
        <dbReference type="Google" id="ProtNLM"/>
    </source>
</evidence>
<dbReference type="SMART" id="SM00419">
    <property type="entry name" value="HTH_CRP"/>
    <property type="match status" value="1"/>
</dbReference>
<evidence type="ECO:0000313" key="3">
    <source>
        <dbReference type="EMBL" id="MBB4104963.1"/>
    </source>
</evidence>